<evidence type="ECO:0000256" key="2">
    <source>
        <dbReference type="ARBA" id="ARBA00022598"/>
    </source>
</evidence>
<dbReference type="KEGG" id="sdf:ACG33_03745"/>
<dbReference type="InterPro" id="IPR045851">
    <property type="entry name" value="AMP-bd_C_sf"/>
</dbReference>
<dbReference type="NCBIfam" id="NF005801">
    <property type="entry name" value="PRK07656.1"/>
    <property type="match status" value="1"/>
</dbReference>
<dbReference type="PATRIC" id="fig|465721.4.peg.802"/>
<dbReference type="InterPro" id="IPR000873">
    <property type="entry name" value="AMP-dep_synth/lig_dom"/>
</dbReference>
<dbReference type="GO" id="GO:0006631">
    <property type="term" value="P:fatty acid metabolic process"/>
    <property type="evidence" value="ECO:0007669"/>
    <property type="project" value="TreeGrafter"/>
</dbReference>
<evidence type="ECO:0000259" key="3">
    <source>
        <dbReference type="Pfam" id="PF00501"/>
    </source>
</evidence>
<reference evidence="5 6" key="1">
    <citation type="submission" date="2015-06" db="EMBL/GenBank/DDBJ databases">
        <title>A Comprehensive Approach to Explore the Metabolic and Phylogenetic Diversity of Bacterial Steroid Degradation in the Environment: Testosterone as an Example.</title>
        <authorList>
            <person name="Yang F.-C."/>
            <person name="Chen Y.-L."/>
            <person name="Yu C.-P."/>
            <person name="Tang S.-L."/>
            <person name="Wang P.-H."/>
            <person name="Ismail W."/>
            <person name="Wang C.-H."/>
            <person name="Yang C.-Y."/>
            <person name="Chiang Y.-R."/>
        </authorList>
    </citation>
    <scope>NUCLEOTIDE SEQUENCE [LARGE SCALE GENOMIC DNA]</scope>
    <source>
        <strain evidence="5 6">DSM 18526</strain>
    </source>
</reference>
<keyword evidence="6" id="KW-1185">Reference proteome</keyword>
<dbReference type="PANTHER" id="PTHR43201:SF5">
    <property type="entry name" value="MEDIUM-CHAIN ACYL-COA LIGASE ACSF2, MITOCHONDRIAL"/>
    <property type="match status" value="1"/>
</dbReference>
<dbReference type="RefSeq" id="WP_066922773.1">
    <property type="nucleotide sequence ID" value="NZ_CP011971.1"/>
</dbReference>
<feature type="domain" description="AMP-dependent synthetase/ligase" evidence="3">
    <location>
        <begin position="16"/>
        <end position="383"/>
    </location>
</feature>
<comment type="similarity">
    <text evidence="1">Belongs to the ATP-dependent AMP-binding enzyme family.</text>
</comment>
<dbReference type="AlphaFoldDB" id="A0A127F709"/>
<evidence type="ECO:0000313" key="6">
    <source>
        <dbReference type="Proteomes" id="UP000070250"/>
    </source>
</evidence>
<dbReference type="Gene3D" id="3.40.50.12780">
    <property type="entry name" value="N-terminal domain of ligase-like"/>
    <property type="match status" value="1"/>
</dbReference>
<proteinExistence type="inferred from homology"/>
<accession>A0A127F709</accession>
<gene>
    <name evidence="5" type="ORF">ACG33_03745</name>
</gene>
<dbReference type="InterPro" id="IPR020845">
    <property type="entry name" value="AMP-binding_CS"/>
</dbReference>
<dbReference type="Pfam" id="PF13193">
    <property type="entry name" value="AMP-binding_C"/>
    <property type="match status" value="1"/>
</dbReference>
<evidence type="ECO:0000256" key="1">
    <source>
        <dbReference type="ARBA" id="ARBA00006432"/>
    </source>
</evidence>
<organism evidence="5 6">
    <name type="scientific">Steroidobacter denitrificans</name>
    <dbReference type="NCBI Taxonomy" id="465721"/>
    <lineage>
        <taxon>Bacteria</taxon>
        <taxon>Pseudomonadati</taxon>
        <taxon>Pseudomonadota</taxon>
        <taxon>Gammaproteobacteria</taxon>
        <taxon>Steroidobacterales</taxon>
        <taxon>Steroidobacteraceae</taxon>
        <taxon>Steroidobacter</taxon>
    </lineage>
</organism>
<sequence>MSEMELPRSIPHVVLRAAQLHGDKPAIVDGARRISYRQLRQLMLQAAAAFRALGLQKGDRVAVWAPNQAETIVAALGAQAAGGCIVPLNTRFKGGEVQYILNQSRARILVMTEVFLGHSYPQMLEGVDLPHLEHRVLLPSEAGDGDWDRLLEDAQAGSAAAAAALEGLTGEELSDIMFTSGTTGNPKGVMTTHRQNVAVYRAWSDSVGLREDDRFAIIYPFFHCAGYKAGWLATFICGATIYPVAQLEVKPLCELVAAEKISFLPGPPTLFQTLLSTPPADRAGLRSLRASVTGASMVPPSMIERMRSELDIATVITGYGLTEACGTVTMTSAGDPAELIVRSCGKAIPGVELRCVDERNREVPVGEAGEVVVRGYNVMLGYFEDPDNTAKAIDAQGWLHTNDIGVLDENGYLRITDRKNDMFIVGGFNCYPAEIERIMCGNPDYMHVAVVGVPDDRLGEVGKAYVVPRSGAVVTPQSVIAWCRDAMANYKVPRYVEVVDTLPTNAMGKVQKFRLRDDAGSQSSGGEPEK</sequence>
<protein>
    <submittedName>
        <fullName evidence="5">Fatty acid--CoA ligase</fullName>
    </submittedName>
</protein>
<dbReference type="SUPFAM" id="SSF56801">
    <property type="entry name" value="Acetyl-CoA synthetase-like"/>
    <property type="match status" value="1"/>
</dbReference>
<feature type="domain" description="AMP-binding enzyme C-terminal" evidence="4">
    <location>
        <begin position="434"/>
        <end position="509"/>
    </location>
</feature>
<dbReference type="OrthoDB" id="9803968at2"/>
<dbReference type="Pfam" id="PF00501">
    <property type="entry name" value="AMP-binding"/>
    <property type="match status" value="1"/>
</dbReference>
<dbReference type="InterPro" id="IPR042099">
    <property type="entry name" value="ANL_N_sf"/>
</dbReference>
<keyword evidence="2 5" id="KW-0436">Ligase</keyword>
<dbReference type="PANTHER" id="PTHR43201">
    <property type="entry name" value="ACYL-COA SYNTHETASE"/>
    <property type="match status" value="1"/>
</dbReference>
<dbReference type="Gene3D" id="3.30.300.30">
    <property type="match status" value="1"/>
</dbReference>
<dbReference type="STRING" id="465721.ACG33_03745"/>
<dbReference type="EMBL" id="CP011971">
    <property type="protein sequence ID" value="AMN46233.1"/>
    <property type="molecule type" value="Genomic_DNA"/>
</dbReference>
<evidence type="ECO:0000313" key="5">
    <source>
        <dbReference type="EMBL" id="AMN46233.1"/>
    </source>
</evidence>
<dbReference type="GO" id="GO:0031956">
    <property type="term" value="F:medium-chain fatty acid-CoA ligase activity"/>
    <property type="evidence" value="ECO:0007669"/>
    <property type="project" value="TreeGrafter"/>
</dbReference>
<evidence type="ECO:0000259" key="4">
    <source>
        <dbReference type="Pfam" id="PF13193"/>
    </source>
</evidence>
<name>A0A127F709_STEDE</name>
<dbReference type="Proteomes" id="UP000070250">
    <property type="component" value="Chromosome"/>
</dbReference>
<dbReference type="PROSITE" id="PS00455">
    <property type="entry name" value="AMP_BINDING"/>
    <property type="match status" value="1"/>
</dbReference>
<dbReference type="InterPro" id="IPR025110">
    <property type="entry name" value="AMP-bd_C"/>
</dbReference>